<dbReference type="Gene3D" id="1.10.8.20">
    <property type="entry name" value="N-terminal domain of phosphatidylinositol transfer protein sec14p"/>
    <property type="match status" value="1"/>
</dbReference>
<dbReference type="FunFam" id="3.40.525.10:FF:000011">
    <property type="entry name" value="SEC14 cytosolic factor"/>
    <property type="match status" value="1"/>
</dbReference>
<dbReference type="InterPro" id="IPR036865">
    <property type="entry name" value="CRAL-TRIO_dom_sf"/>
</dbReference>
<keyword evidence="6" id="KW-0333">Golgi apparatus</keyword>
<evidence type="ECO:0000256" key="6">
    <source>
        <dbReference type="ARBA" id="ARBA00023034"/>
    </source>
</evidence>
<evidence type="ECO:0000256" key="7">
    <source>
        <dbReference type="ARBA" id="ARBA00023054"/>
    </source>
</evidence>
<feature type="domain" description="CRAL-TRIO" evidence="10">
    <location>
        <begin position="131"/>
        <end position="305"/>
    </location>
</feature>
<keyword evidence="11" id="KW-1185">Reference proteome</keyword>
<dbReference type="CDD" id="cd00170">
    <property type="entry name" value="SEC14"/>
    <property type="match status" value="1"/>
</dbReference>
<dbReference type="SMR" id="A0A1U8JQ77"/>
<evidence type="ECO:0000256" key="1">
    <source>
        <dbReference type="ARBA" id="ARBA00004202"/>
    </source>
</evidence>
<evidence type="ECO:0000256" key="8">
    <source>
        <dbReference type="ARBA" id="ARBA00038020"/>
    </source>
</evidence>
<dbReference type="OMA" id="EDKHNAD"/>
<dbReference type="Pfam" id="PF00650">
    <property type="entry name" value="CRAL_TRIO"/>
    <property type="match status" value="1"/>
</dbReference>
<dbReference type="InterPro" id="IPR001251">
    <property type="entry name" value="CRAL-TRIO_dom"/>
</dbReference>
<dbReference type="InterPro" id="IPR051026">
    <property type="entry name" value="PI/PC_transfer"/>
</dbReference>
<dbReference type="Pfam" id="PF03765">
    <property type="entry name" value="CRAL_TRIO_N"/>
    <property type="match status" value="1"/>
</dbReference>
<organism evidence="11 12">
    <name type="scientific">Gossypium hirsutum</name>
    <name type="common">Upland cotton</name>
    <name type="synonym">Gossypium mexicanum</name>
    <dbReference type="NCBI Taxonomy" id="3635"/>
    <lineage>
        <taxon>Eukaryota</taxon>
        <taxon>Viridiplantae</taxon>
        <taxon>Streptophyta</taxon>
        <taxon>Embryophyta</taxon>
        <taxon>Tracheophyta</taxon>
        <taxon>Spermatophyta</taxon>
        <taxon>Magnoliopsida</taxon>
        <taxon>eudicotyledons</taxon>
        <taxon>Gunneridae</taxon>
        <taxon>Pentapetalae</taxon>
        <taxon>rosids</taxon>
        <taxon>malvids</taxon>
        <taxon>Malvales</taxon>
        <taxon>Malvaceae</taxon>
        <taxon>Malvoideae</taxon>
        <taxon>Gossypium</taxon>
    </lineage>
</organism>
<dbReference type="PRINTS" id="PR00180">
    <property type="entry name" value="CRETINALDHBP"/>
</dbReference>
<keyword evidence="4" id="KW-0472">Membrane</keyword>
<evidence type="ECO:0000259" key="10">
    <source>
        <dbReference type="PROSITE" id="PS50191"/>
    </source>
</evidence>
<gene>
    <name evidence="12" type="primary">LOC107909414</name>
</gene>
<protein>
    <submittedName>
        <fullName evidence="12">Phosphatidylinositol/phosphatidylcholine transfer protein SFH12 isoform X1</fullName>
    </submittedName>
</protein>
<evidence type="ECO:0000313" key="11">
    <source>
        <dbReference type="Proteomes" id="UP000818029"/>
    </source>
</evidence>
<dbReference type="SMART" id="SM01100">
    <property type="entry name" value="CRAL_TRIO_N"/>
    <property type="match status" value="1"/>
</dbReference>
<evidence type="ECO:0000256" key="4">
    <source>
        <dbReference type="ARBA" id="ARBA00022475"/>
    </source>
</evidence>
<dbReference type="GO" id="GO:0005886">
    <property type="term" value="C:plasma membrane"/>
    <property type="evidence" value="ECO:0007669"/>
    <property type="project" value="UniProtKB-SubCell"/>
</dbReference>
<dbReference type="GO" id="GO:0000139">
    <property type="term" value="C:Golgi membrane"/>
    <property type="evidence" value="ECO:0007669"/>
    <property type="project" value="UniProtKB-SubCell"/>
</dbReference>
<dbReference type="GO" id="GO:0006892">
    <property type="term" value="P:post-Golgi vesicle-mediated transport"/>
    <property type="evidence" value="ECO:0000318"/>
    <property type="project" value="GO_Central"/>
</dbReference>
<dbReference type="PaxDb" id="3635-A0A1U8JQ77"/>
<evidence type="ECO:0000256" key="3">
    <source>
        <dbReference type="ARBA" id="ARBA00022448"/>
    </source>
</evidence>
<dbReference type="Gene3D" id="3.40.525.10">
    <property type="entry name" value="CRAL-TRIO lipid binding domain"/>
    <property type="match status" value="1"/>
</dbReference>
<sequence length="580" mass="65459">MSDIQNQAFDVDVSEEEKKNAMGSLKKAALSASSKFRNSFSKKGRRSSKVMSIEIEDKHNADELQAVDALRQALLLKELLPEKHDDYHKLLRFLKARKFDIDKTKQMWSDMLQWRKEFGTDTILEDFEFKEREDVLKYYPQGYHGVDKDGRPVYIERIGLVDANKLMQVTTMDRYIQYHVQEFEKTFNTKFPACSIAAKKHIDQSTTILDVQGVGLKSFTKAARELITLLQKTDGDNYPETLNRMFIINAGSGFRMLWNSVKSFLDPKTTAKINVLGTKFQSKLLEIIDESELPEFLGGTCTCADQGGCMLSDKGPWKDPEILKMVQNGEHKCTKKSQPQSAEDKTVYNDEAVVSESNQASISEAEAVPDAGNKQNISPKLSPVYENVQTSQNKKFVPMADRTVSLAPKTGVHNEKVPVRSKDVYPMQHKDPDGFSSPIFTGVMTLVMGIATMMKVTRTMSQKVSDDSNAVNHVGTGVKNQEPSAANLPPPASISPAEMMTVMKRIAELEERITIMNTQPTTMPPEKEELLNSAVNRADALEQELMATKKALEDAVAQQQELLAYIEKKKKRKRRVLYFW</sequence>
<dbReference type="GO" id="GO:0015031">
    <property type="term" value="P:protein transport"/>
    <property type="evidence" value="ECO:0007669"/>
    <property type="project" value="UniProtKB-KW"/>
</dbReference>
<dbReference type="GO" id="GO:0008526">
    <property type="term" value="F:phosphatidylinositol transfer activity"/>
    <property type="evidence" value="ECO:0000318"/>
    <property type="project" value="GO_Central"/>
</dbReference>
<comment type="subcellular location">
    <subcellularLocation>
        <location evidence="1">Cell membrane</location>
        <topology evidence="1">Peripheral membrane protein</topology>
    </subcellularLocation>
    <subcellularLocation>
        <location evidence="2">Golgi apparatus membrane</location>
        <topology evidence="2">Peripheral membrane protein</topology>
    </subcellularLocation>
</comment>
<accession>A0A1U8JQ77</accession>
<evidence type="ECO:0000256" key="5">
    <source>
        <dbReference type="ARBA" id="ARBA00022927"/>
    </source>
</evidence>
<keyword evidence="3" id="KW-0813">Transport</keyword>
<dbReference type="PANTHER" id="PTHR45657:SF29">
    <property type="entry name" value="PHOSPHATIDYLINOSITOL_PHOSPHATIDYLCHOLINE TRANSFER PROTEIN SFH12"/>
    <property type="match status" value="1"/>
</dbReference>
<dbReference type="InterPro" id="IPR036273">
    <property type="entry name" value="CRAL/TRIO_N_dom_sf"/>
</dbReference>
<keyword evidence="7 9" id="KW-0175">Coiled coil</keyword>
<dbReference type="KEGG" id="ghi:107909414"/>
<dbReference type="SMART" id="SM00516">
    <property type="entry name" value="SEC14"/>
    <property type="match status" value="1"/>
</dbReference>
<name>A0A1U8JQ77_GOSHI</name>
<comment type="similarity">
    <text evidence="8">Belongs to the SFH family.</text>
</comment>
<dbReference type="PANTHER" id="PTHR45657">
    <property type="entry name" value="CRAL-TRIO DOMAIN-CONTAINING PROTEIN YKL091C-RELATED"/>
    <property type="match status" value="1"/>
</dbReference>
<evidence type="ECO:0000256" key="2">
    <source>
        <dbReference type="ARBA" id="ARBA00004395"/>
    </source>
</evidence>
<dbReference type="SUPFAM" id="SSF46938">
    <property type="entry name" value="CRAL/TRIO N-terminal domain"/>
    <property type="match status" value="1"/>
</dbReference>
<dbReference type="RefSeq" id="XP_016692405.1">
    <property type="nucleotide sequence ID" value="XM_016836916.2"/>
</dbReference>
<reference evidence="12" key="2">
    <citation type="submission" date="2025-08" db="UniProtKB">
        <authorList>
            <consortium name="RefSeq"/>
        </authorList>
    </citation>
    <scope>IDENTIFICATION</scope>
</reference>
<evidence type="ECO:0000256" key="9">
    <source>
        <dbReference type="SAM" id="Coils"/>
    </source>
</evidence>
<proteinExistence type="inferred from homology"/>
<dbReference type="GeneID" id="107909414"/>
<feature type="coiled-coil region" evidence="9">
    <location>
        <begin position="531"/>
        <end position="569"/>
    </location>
</feature>
<dbReference type="OrthoDB" id="1434354at2759"/>
<dbReference type="AlphaFoldDB" id="A0A1U8JQ77"/>
<dbReference type="InterPro" id="IPR011074">
    <property type="entry name" value="CRAL/TRIO_N_dom"/>
</dbReference>
<reference evidence="11" key="1">
    <citation type="journal article" date="2020" name="Nat. Genet.">
        <title>Genomic diversifications of five Gossypium allopolyploid species and their impact on cotton improvement.</title>
        <authorList>
            <person name="Chen Z.J."/>
            <person name="Sreedasyam A."/>
            <person name="Ando A."/>
            <person name="Song Q."/>
            <person name="De Santiago L.M."/>
            <person name="Hulse-Kemp A.M."/>
            <person name="Ding M."/>
            <person name="Ye W."/>
            <person name="Kirkbride R.C."/>
            <person name="Jenkins J."/>
            <person name="Plott C."/>
            <person name="Lovell J."/>
            <person name="Lin Y.M."/>
            <person name="Vaughn R."/>
            <person name="Liu B."/>
            <person name="Simpson S."/>
            <person name="Scheffler B.E."/>
            <person name="Wen L."/>
            <person name="Saski C.A."/>
            <person name="Grover C.E."/>
            <person name="Hu G."/>
            <person name="Conover J.L."/>
            <person name="Carlson J.W."/>
            <person name="Shu S."/>
            <person name="Boston L.B."/>
            <person name="Williams M."/>
            <person name="Peterson D.G."/>
            <person name="McGee K."/>
            <person name="Jones D.C."/>
            <person name="Wendel J.F."/>
            <person name="Stelly D.M."/>
            <person name="Grimwood J."/>
            <person name="Schmutz J."/>
        </authorList>
    </citation>
    <scope>NUCLEOTIDE SEQUENCE [LARGE SCALE GENOMIC DNA]</scope>
    <source>
        <strain evidence="11">cv. TM-1</strain>
    </source>
</reference>
<dbReference type="SUPFAM" id="SSF52087">
    <property type="entry name" value="CRAL/TRIO domain"/>
    <property type="match status" value="1"/>
</dbReference>
<keyword evidence="4" id="KW-1003">Cell membrane</keyword>
<dbReference type="PROSITE" id="PS50191">
    <property type="entry name" value="CRAL_TRIO"/>
    <property type="match status" value="1"/>
</dbReference>
<dbReference type="Proteomes" id="UP000818029">
    <property type="component" value="Chromosome D03"/>
</dbReference>
<keyword evidence="5" id="KW-0653">Protein transport</keyword>
<evidence type="ECO:0000313" key="12">
    <source>
        <dbReference type="RefSeq" id="XP_016692405.1"/>
    </source>
</evidence>